<name>A0A6C0HNR2_9ZZZZ</name>
<evidence type="ECO:0000313" key="1">
    <source>
        <dbReference type="EMBL" id="QHT82311.1"/>
    </source>
</evidence>
<reference evidence="1" key="1">
    <citation type="journal article" date="2020" name="Nature">
        <title>Giant virus diversity and host interactions through global metagenomics.</title>
        <authorList>
            <person name="Schulz F."/>
            <person name="Roux S."/>
            <person name="Paez-Espino D."/>
            <person name="Jungbluth S."/>
            <person name="Walsh D.A."/>
            <person name="Denef V.J."/>
            <person name="McMahon K.D."/>
            <person name="Konstantinidis K.T."/>
            <person name="Eloe-Fadrosh E.A."/>
            <person name="Kyrpides N.C."/>
            <person name="Woyke T."/>
        </authorList>
    </citation>
    <scope>NUCLEOTIDE SEQUENCE</scope>
    <source>
        <strain evidence="1">GVMAG-M-3300023184-161</strain>
    </source>
</reference>
<protein>
    <submittedName>
        <fullName evidence="1">Uncharacterized protein</fullName>
    </submittedName>
</protein>
<proteinExistence type="predicted"/>
<accession>A0A6C0HNR2</accession>
<sequence>MSFYEQTRIINDNTDKSQEELQNAQSSAYTLNNFRPNNKMSSAIEFATSQPNVNFTGGHHTGFGGYNIDENTQLMHTPVLRPKCKVSLNHRIFSTVPYLGRGVHDSESETYLRNGDIANNKKSIYPSSEFSYAPYALTPQIQSIRNTITNPKNLIETSADKNWVRGGISTRI</sequence>
<dbReference type="AlphaFoldDB" id="A0A6C0HNR2"/>
<organism evidence="1">
    <name type="scientific">viral metagenome</name>
    <dbReference type="NCBI Taxonomy" id="1070528"/>
    <lineage>
        <taxon>unclassified sequences</taxon>
        <taxon>metagenomes</taxon>
        <taxon>organismal metagenomes</taxon>
    </lineage>
</organism>
<dbReference type="EMBL" id="MN739998">
    <property type="protein sequence ID" value="QHT82311.1"/>
    <property type="molecule type" value="Genomic_DNA"/>
</dbReference>